<sequence>LVVAAVLGHVHAILSNANINLCDLDPCTCPGDRGRVVCDCSTSQTKDINLRTIDRAHLFINFGSITINNCSRVHVERKALASLSALRQITFINIKNLILESNAFNWLTDDPNSHNGVTINITNVFISEIPSYTFEGTLHKIILQNVTVRNIRSFAFASLTHTDIIEFRDCTFLSIDAQAFKRFSTNYVMIIGTNFSSDLVTRTMVDIEVKHDLKFQNVKFNSIQSSALKIRGPQRFTILDCKIDFISSKAFDIAMRGDVNIQDNTFMNIITSAFSEITIERKYFQEFGKQKLSFKNNTINLFETNSLAFNTTNFDPIIDSLLIDRSCSCPETAAWLTDLYPSNSHTPNKNYDLSGDIYCKNVGSVRSIKNFQKLFCGGKTTSLYIIVALVVGTLVTLLVIGAIIFFGYRRTVKRYINVPTSPSLKIPADPGKGLMMVVPEGRTYRETELHVIVEHAEPITPMEYVGNVIN</sequence>
<name>A0A1B6BZ64_9HEMI</name>
<keyword evidence="1" id="KW-0812">Transmembrane</keyword>
<proteinExistence type="predicted"/>
<gene>
    <name evidence="2" type="ORF">g.16653</name>
</gene>
<evidence type="ECO:0000256" key="1">
    <source>
        <dbReference type="SAM" id="Phobius"/>
    </source>
</evidence>
<feature type="transmembrane region" description="Helical" evidence="1">
    <location>
        <begin position="383"/>
        <end position="408"/>
    </location>
</feature>
<reference evidence="2" key="1">
    <citation type="submission" date="2015-12" db="EMBL/GenBank/DDBJ databases">
        <title>De novo transcriptome assembly of four potential Pierce s Disease insect vectors from Arizona vineyards.</title>
        <authorList>
            <person name="Tassone E.E."/>
        </authorList>
    </citation>
    <scope>NUCLEOTIDE SEQUENCE</scope>
</reference>
<dbReference type="InterPro" id="IPR032675">
    <property type="entry name" value="LRR_dom_sf"/>
</dbReference>
<dbReference type="CDD" id="cd12087">
    <property type="entry name" value="TM_EGFR-like"/>
    <property type="match status" value="1"/>
</dbReference>
<dbReference type="Gene3D" id="3.80.10.10">
    <property type="entry name" value="Ribonuclease Inhibitor"/>
    <property type="match status" value="1"/>
</dbReference>
<evidence type="ECO:0000313" key="2">
    <source>
        <dbReference type="EMBL" id="JAS06553.1"/>
    </source>
</evidence>
<dbReference type="SUPFAM" id="SSF52058">
    <property type="entry name" value="L domain-like"/>
    <property type="match status" value="1"/>
</dbReference>
<keyword evidence="1" id="KW-1133">Transmembrane helix</keyword>
<keyword evidence="1" id="KW-0472">Membrane</keyword>
<dbReference type="AlphaFoldDB" id="A0A1B6BZ64"/>
<protein>
    <submittedName>
        <fullName evidence="2">Uncharacterized protein</fullName>
    </submittedName>
</protein>
<accession>A0A1B6BZ64</accession>
<feature type="non-terminal residue" evidence="2">
    <location>
        <position position="1"/>
    </location>
</feature>
<dbReference type="EMBL" id="GEDC01030745">
    <property type="protein sequence ID" value="JAS06553.1"/>
    <property type="molecule type" value="Transcribed_RNA"/>
</dbReference>
<organism evidence="2">
    <name type="scientific">Clastoptera arizonana</name>
    <name type="common">Arizona spittle bug</name>
    <dbReference type="NCBI Taxonomy" id="38151"/>
    <lineage>
        <taxon>Eukaryota</taxon>
        <taxon>Metazoa</taxon>
        <taxon>Ecdysozoa</taxon>
        <taxon>Arthropoda</taxon>
        <taxon>Hexapoda</taxon>
        <taxon>Insecta</taxon>
        <taxon>Pterygota</taxon>
        <taxon>Neoptera</taxon>
        <taxon>Paraneoptera</taxon>
        <taxon>Hemiptera</taxon>
        <taxon>Auchenorrhyncha</taxon>
        <taxon>Cercopoidea</taxon>
        <taxon>Clastopteridae</taxon>
        <taxon>Clastoptera</taxon>
    </lineage>
</organism>